<evidence type="ECO:0000256" key="1">
    <source>
        <dbReference type="SAM" id="MobiDB-lite"/>
    </source>
</evidence>
<keyword evidence="3" id="KW-1185">Reference proteome</keyword>
<evidence type="ECO:0000313" key="2">
    <source>
        <dbReference type="EMBL" id="KAF9494518.1"/>
    </source>
</evidence>
<dbReference type="AlphaFoldDB" id="A0A9P5ZWM9"/>
<dbReference type="Proteomes" id="UP000807025">
    <property type="component" value="Unassembled WGS sequence"/>
</dbReference>
<accession>A0A9P5ZWM9</accession>
<feature type="region of interest" description="Disordered" evidence="1">
    <location>
        <begin position="706"/>
        <end position="787"/>
    </location>
</feature>
<name>A0A9P5ZWM9_PLEER</name>
<proteinExistence type="predicted"/>
<feature type="compositionally biased region" description="Low complexity" evidence="1">
    <location>
        <begin position="719"/>
        <end position="740"/>
    </location>
</feature>
<feature type="compositionally biased region" description="Polar residues" evidence="1">
    <location>
        <begin position="773"/>
        <end position="787"/>
    </location>
</feature>
<protein>
    <submittedName>
        <fullName evidence="2">Uncharacterized protein</fullName>
    </submittedName>
</protein>
<gene>
    <name evidence="2" type="ORF">BDN71DRAFT_1496445</name>
</gene>
<organism evidence="2 3">
    <name type="scientific">Pleurotus eryngii</name>
    <name type="common">Boletus of the steppes</name>
    <dbReference type="NCBI Taxonomy" id="5323"/>
    <lineage>
        <taxon>Eukaryota</taxon>
        <taxon>Fungi</taxon>
        <taxon>Dikarya</taxon>
        <taxon>Basidiomycota</taxon>
        <taxon>Agaricomycotina</taxon>
        <taxon>Agaricomycetes</taxon>
        <taxon>Agaricomycetidae</taxon>
        <taxon>Agaricales</taxon>
        <taxon>Pleurotineae</taxon>
        <taxon>Pleurotaceae</taxon>
        <taxon>Pleurotus</taxon>
    </lineage>
</organism>
<sequence>MRRFVGMLNGLRLSSTLPHDQLILTWKNCDAVRGTNQERRGGSINALASSKYFKISYLRKSRFPGWKIASLSSNWEFPSRRTRASRGGKAEGNKTSVGNCYRFWTRGEFRIAQVTLRDIYGSLQNADARAAVTSELIALLDKIPAGLADRVLSSALEVKTRHASIPQLDLPSRKREIECILDHISRDSKYSLVNLERSRRNELFNEAAQTLLSWLQDVWRVVYEHSTQYETAHRCLVFAAESLVKLCESRGAGCKCPLNIPINISIEKESGEVVKTFVFTGLSNIDHVILWVWRDLFVSMLVSSPSVARAQIPQMLVDIEDVLTWQGLEWLLYGGQRYLSESSDDDLFGNIMGLGFASDTCLEDDDDELLDEVDTDGDRRCSCNLHASHWLDELDNERHTIREMVQDHLFKVFRTDPSVELYNSLKNIHAERDSVTDEVYEILADVQTYSSDNFVAALEIYSEECDADQIIELLEEYAHLLRPRDAQAHQRAVVTLLSQCDDEYEATAVRIIEQELSDSVRAVHASLQGCFSGIDEQANKDELDKIQKLRSASGQRQTRVSQWVEDVATPPSSSPPNPIQFVAMMMGMPTPAGNSDGDADPFMYVDVDDDDMADLREAYRPGLKERFGGWVDAAGSLRTKVGQGLLMRVFKKVVEEMPFFRCVDVVDEMMEHMADNPATSHIVDALECLSSFCKLQRKTILMRNEKAKRARAKMSNNKAATQASTSTAGGSVGSTVATGSNGAGVARTSSQNDRDGLDSPPPLIPIDLPTTSSVSVPPNATATTSSPGSFPSLPIFMPTWLPGMTTINPFAHGGIEDVD</sequence>
<evidence type="ECO:0000313" key="3">
    <source>
        <dbReference type="Proteomes" id="UP000807025"/>
    </source>
</evidence>
<comment type="caution">
    <text evidence="2">The sequence shown here is derived from an EMBL/GenBank/DDBJ whole genome shotgun (WGS) entry which is preliminary data.</text>
</comment>
<dbReference type="EMBL" id="MU154572">
    <property type="protein sequence ID" value="KAF9494518.1"/>
    <property type="molecule type" value="Genomic_DNA"/>
</dbReference>
<reference evidence="2" key="1">
    <citation type="submission" date="2020-11" db="EMBL/GenBank/DDBJ databases">
        <authorList>
            <consortium name="DOE Joint Genome Institute"/>
            <person name="Ahrendt S."/>
            <person name="Riley R."/>
            <person name="Andreopoulos W."/>
            <person name="Labutti K."/>
            <person name="Pangilinan J."/>
            <person name="Ruiz-Duenas F.J."/>
            <person name="Barrasa J.M."/>
            <person name="Sanchez-Garcia M."/>
            <person name="Camarero S."/>
            <person name="Miyauchi S."/>
            <person name="Serrano A."/>
            <person name="Linde D."/>
            <person name="Babiker R."/>
            <person name="Drula E."/>
            <person name="Ayuso-Fernandez I."/>
            <person name="Pacheco R."/>
            <person name="Padilla G."/>
            <person name="Ferreira P."/>
            <person name="Barriuso J."/>
            <person name="Kellner H."/>
            <person name="Castanera R."/>
            <person name="Alfaro M."/>
            <person name="Ramirez L."/>
            <person name="Pisabarro A.G."/>
            <person name="Kuo A."/>
            <person name="Tritt A."/>
            <person name="Lipzen A."/>
            <person name="He G."/>
            <person name="Yan M."/>
            <person name="Ng V."/>
            <person name="Cullen D."/>
            <person name="Martin F."/>
            <person name="Rosso M.-N."/>
            <person name="Henrissat B."/>
            <person name="Hibbett D."/>
            <person name="Martinez A.T."/>
            <person name="Grigoriev I.V."/>
        </authorList>
    </citation>
    <scope>NUCLEOTIDE SEQUENCE</scope>
    <source>
        <strain evidence="2">ATCC 90797</strain>
    </source>
</reference>
<dbReference type="OrthoDB" id="2742205at2759"/>